<evidence type="ECO:0000313" key="2">
    <source>
        <dbReference type="Proteomes" id="UP001187471"/>
    </source>
</evidence>
<protein>
    <submittedName>
        <fullName evidence="1">Uncharacterized protein</fullName>
    </submittedName>
</protein>
<proteinExistence type="predicted"/>
<dbReference type="AlphaFoldDB" id="A0AA88R7K3"/>
<gene>
    <name evidence="1" type="ORF">RJ640_023166</name>
</gene>
<dbReference type="Pfam" id="PF11341">
    <property type="entry name" value="DUF3143"/>
    <property type="match status" value="1"/>
</dbReference>
<sequence length="164" mass="18621">MSAIATSMFTKPNSAHSKFLTVTPSPLSSLPNSRHSLFPKCPPCPSSTLRRILVFSNPSEESDPLVAKDEWLKRLPDKNKPLYSHSLPCIEAWLKKLGFHQSIEDRAIWFVEKPDWHAQLSLEVTDLYIRYLKNGPGNLEKDVERRFSYALSREDIENATLGGP</sequence>
<reference evidence="1" key="1">
    <citation type="submission" date="2022-12" db="EMBL/GenBank/DDBJ databases">
        <title>Draft genome assemblies for two species of Escallonia (Escalloniales).</title>
        <authorList>
            <person name="Chanderbali A."/>
            <person name="Dervinis C."/>
            <person name="Anghel I."/>
            <person name="Soltis D."/>
            <person name="Soltis P."/>
            <person name="Zapata F."/>
        </authorList>
    </citation>
    <scope>NUCLEOTIDE SEQUENCE</scope>
    <source>
        <strain evidence="1">UCBG92.1500</strain>
        <tissue evidence="1">Leaf</tissue>
    </source>
</reference>
<keyword evidence="2" id="KW-1185">Reference proteome</keyword>
<comment type="caution">
    <text evidence="1">The sequence shown here is derived from an EMBL/GenBank/DDBJ whole genome shotgun (WGS) entry which is preliminary data.</text>
</comment>
<name>A0AA88R7K3_9ASTE</name>
<dbReference type="EMBL" id="JAVXUO010001311">
    <property type="protein sequence ID" value="KAK2983632.1"/>
    <property type="molecule type" value="Genomic_DNA"/>
</dbReference>
<organism evidence="1 2">
    <name type="scientific">Escallonia rubra</name>
    <dbReference type="NCBI Taxonomy" id="112253"/>
    <lineage>
        <taxon>Eukaryota</taxon>
        <taxon>Viridiplantae</taxon>
        <taxon>Streptophyta</taxon>
        <taxon>Embryophyta</taxon>
        <taxon>Tracheophyta</taxon>
        <taxon>Spermatophyta</taxon>
        <taxon>Magnoliopsida</taxon>
        <taxon>eudicotyledons</taxon>
        <taxon>Gunneridae</taxon>
        <taxon>Pentapetalae</taxon>
        <taxon>asterids</taxon>
        <taxon>campanulids</taxon>
        <taxon>Escalloniales</taxon>
        <taxon>Escalloniaceae</taxon>
        <taxon>Escallonia</taxon>
    </lineage>
</organism>
<dbReference type="PANTHER" id="PTHR35765">
    <property type="entry name" value="OS05G0569200 PROTEIN"/>
    <property type="match status" value="1"/>
</dbReference>
<evidence type="ECO:0000313" key="1">
    <source>
        <dbReference type="EMBL" id="KAK2983632.1"/>
    </source>
</evidence>
<dbReference type="PANTHER" id="PTHR35765:SF2">
    <property type="entry name" value="OS05G0569200 PROTEIN"/>
    <property type="match status" value="1"/>
</dbReference>
<dbReference type="Proteomes" id="UP001187471">
    <property type="component" value="Unassembled WGS sequence"/>
</dbReference>
<dbReference type="InterPro" id="IPR021489">
    <property type="entry name" value="DUF3143"/>
</dbReference>
<accession>A0AA88R7K3</accession>